<name>A0A1D8UR46_9PROT</name>
<dbReference type="RefSeq" id="WP_070401939.1">
    <property type="nucleotide sequence ID" value="NZ_BJVW01000013.1"/>
</dbReference>
<dbReference type="InterPro" id="IPR002563">
    <property type="entry name" value="Flavin_Rdtase-like_dom"/>
</dbReference>
<dbReference type="PANTHER" id="PTHR30466">
    <property type="entry name" value="FLAVIN REDUCTASE"/>
    <property type="match status" value="1"/>
</dbReference>
<dbReference type="PANTHER" id="PTHR30466:SF1">
    <property type="entry name" value="FMN REDUCTASE (NADH) RUTF"/>
    <property type="match status" value="1"/>
</dbReference>
<gene>
    <name evidence="2" type="ORF">A0U89_02115</name>
</gene>
<dbReference type="Gene3D" id="2.30.110.10">
    <property type="entry name" value="Electron Transport, Fmn-binding Protein, Chain A"/>
    <property type="match status" value="1"/>
</dbReference>
<dbReference type="GO" id="GO:0006208">
    <property type="term" value="P:pyrimidine nucleobase catabolic process"/>
    <property type="evidence" value="ECO:0007669"/>
    <property type="project" value="TreeGrafter"/>
</dbReference>
<accession>A0A1D8UR46</accession>
<sequence length="172" mass="18338">MSAVINRPTAASSNADTATFRDAMSLLASAVTIITTDGPNGRHGFTASAVSSVSDAPPTLLVCVNRNTSAHPHLIAHGKLAINILAHSHDTLSTRFATSSLDMDARFAEGAWRQGASGLPILADALVTLECRIAEITEVATHTVIFAEVETMDLRPEAGRGLVWFRRRYAEL</sequence>
<dbReference type="EMBL" id="CP014674">
    <property type="protein sequence ID" value="AOX16119.1"/>
    <property type="molecule type" value="Genomic_DNA"/>
</dbReference>
<keyword evidence="1" id="KW-0560">Oxidoreductase</keyword>
<protein>
    <submittedName>
        <fullName evidence="2">Uncharacterized protein</fullName>
    </submittedName>
</protein>
<dbReference type="SUPFAM" id="SSF50475">
    <property type="entry name" value="FMN-binding split barrel"/>
    <property type="match status" value="1"/>
</dbReference>
<dbReference type="InterPro" id="IPR012349">
    <property type="entry name" value="Split_barrel_FMN-bd"/>
</dbReference>
<dbReference type="STRING" id="153496.A0U89_02115"/>
<evidence type="ECO:0000313" key="3">
    <source>
        <dbReference type="Proteomes" id="UP000179145"/>
    </source>
</evidence>
<keyword evidence="3" id="KW-1185">Reference proteome</keyword>
<proteinExistence type="predicted"/>
<reference evidence="2 3" key="1">
    <citation type="journal article" date="2016" name="Microb. Cell Fact.">
        <title>Dissection of exopolysaccharide biosynthesis in Kozakia baliensis.</title>
        <authorList>
            <person name="Brandt J.U."/>
            <person name="Jakob F."/>
            <person name="Behr J."/>
            <person name="Geissler A.J."/>
            <person name="Vogel R.F."/>
        </authorList>
    </citation>
    <scope>NUCLEOTIDE SEQUENCE [LARGE SCALE GENOMIC DNA]</scope>
    <source>
        <strain evidence="2 3">DSM 14400</strain>
    </source>
</reference>
<dbReference type="Proteomes" id="UP000179145">
    <property type="component" value="Chromosome"/>
</dbReference>
<dbReference type="InterPro" id="IPR050268">
    <property type="entry name" value="NADH-dep_flavin_reductase"/>
</dbReference>
<dbReference type="GO" id="GO:0010181">
    <property type="term" value="F:FMN binding"/>
    <property type="evidence" value="ECO:0007669"/>
    <property type="project" value="InterPro"/>
</dbReference>
<organism evidence="2 3">
    <name type="scientific">Kozakia baliensis</name>
    <dbReference type="NCBI Taxonomy" id="153496"/>
    <lineage>
        <taxon>Bacteria</taxon>
        <taxon>Pseudomonadati</taxon>
        <taxon>Pseudomonadota</taxon>
        <taxon>Alphaproteobacteria</taxon>
        <taxon>Acetobacterales</taxon>
        <taxon>Acetobacteraceae</taxon>
        <taxon>Kozakia</taxon>
    </lineage>
</organism>
<dbReference type="eggNOG" id="COG1853">
    <property type="taxonomic scope" value="Bacteria"/>
</dbReference>
<evidence type="ECO:0000313" key="2">
    <source>
        <dbReference type="EMBL" id="AOX16119.1"/>
    </source>
</evidence>
<dbReference type="KEGG" id="kba:A0U89_02115"/>
<dbReference type="SMART" id="SM00903">
    <property type="entry name" value="Flavin_Reduct"/>
    <property type="match status" value="1"/>
</dbReference>
<dbReference type="AlphaFoldDB" id="A0A1D8UR46"/>
<dbReference type="GO" id="GO:0042602">
    <property type="term" value="F:riboflavin reductase (NADPH) activity"/>
    <property type="evidence" value="ECO:0007669"/>
    <property type="project" value="TreeGrafter"/>
</dbReference>
<evidence type="ECO:0000256" key="1">
    <source>
        <dbReference type="ARBA" id="ARBA00023002"/>
    </source>
</evidence>
<dbReference type="Pfam" id="PF01613">
    <property type="entry name" value="Flavin_Reduct"/>
    <property type="match status" value="1"/>
</dbReference>